<dbReference type="AlphaFoldDB" id="A0A9E7FLT0"/>
<proteinExistence type="predicted"/>
<protein>
    <submittedName>
        <fullName evidence="1">Uncharacterized protein</fullName>
    </submittedName>
</protein>
<sequence>MATLLSAYPISLNQRIMAFLVSVATYSDDCCVQSPGNSGGRLWLSIMPAGRSLIGCRCHMCGGGPWELALTDDDKGGEGSRGSVNETLEAVLHSGVGDDSTTLLVPAPGRRLQTNR</sequence>
<dbReference type="Proteomes" id="UP001055439">
    <property type="component" value="Chromosome 4"/>
</dbReference>
<name>A0A9E7FLT0_9LILI</name>
<accession>A0A9E7FLT0</accession>
<dbReference type="EMBL" id="CP097506">
    <property type="protein sequence ID" value="URD98123.1"/>
    <property type="molecule type" value="Genomic_DNA"/>
</dbReference>
<evidence type="ECO:0000313" key="2">
    <source>
        <dbReference type="Proteomes" id="UP001055439"/>
    </source>
</evidence>
<keyword evidence="2" id="KW-1185">Reference proteome</keyword>
<reference evidence="1" key="1">
    <citation type="submission" date="2022-05" db="EMBL/GenBank/DDBJ databases">
        <title>The Musa troglodytarum L. genome provides insights into the mechanism of non-climacteric behaviour and enrichment of carotenoids.</title>
        <authorList>
            <person name="Wang J."/>
        </authorList>
    </citation>
    <scope>NUCLEOTIDE SEQUENCE</scope>
    <source>
        <tissue evidence="1">Leaf</tissue>
    </source>
</reference>
<organism evidence="1 2">
    <name type="scientific">Musa troglodytarum</name>
    <name type="common">fe'i banana</name>
    <dbReference type="NCBI Taxonomy" id="320322"/>
    <lineage>
        <taxon>Eukaryota</taxon>
        <taxon>Viridiplantae</taxon>
        <taxon>Streptophyta</taxon>
        <taxon>Embryophyta</taxon>
        <taxon>Tracheophyta</taxon>
        <taxon>Spermatophyta</taxon>
        <taxon>Magnoliopsida</taxon>
        <taxon>Liliopsida</taxon>
        <taxon>Zingiberales</taxon>
        <taxon>Musaceae</taxon>
        <taxon>Musa</taxon>
    </lineage>
</organism>
<evidence type="ECO:0000313" key="1">
    <source>
        <dbReference type="EMBL" id="URD98123.1"/>
    </source>
</evidence>
<gene>
    <name evidence="1" type="ORF">MUK42_18374</name>
</gene>